<dbReference type="OrthoDB" id="5624603at2"/>
<dbReference type="Proteomes" id="UP000011922">
    <property type="component" value="Unassembled WGS sequence"/>
</dbReference>
<comment type="caution">
    <text evidence="1">The sequence shown here is derived from an EMBL/GenBank/DDBJ whole genome shotgun (WGS) entry which is preliminary data.</text>
</comment>
<accession>M5PQJ1</accession>
<evidence type="ECO:0000313" key="1">
    <source>
        <dbReference type="EMBL" id="EMG36612.1"/>
    </source>
</evidence>
<dbReference type="RefSeq" id="WP_005987879.1">
    <property type="nucleotide sequence ID" value="NZ_AOSV01000029.1"/>
</dbReference>
<dbReference type="AlphaFoldDB" id="M5PQJ1"/>
<dbReference type="EMBL" id="AOSV01000029">
    <property type="protein sequence ID" value="EMG36612.1"/>
    <property type="molecule type" value="Genomic_DNA"/>
</dbReference>
<protein>
    <submittedName>
        <fullName evidence="1">Uncharacterized protein</fullName>
    </submittedName>
</protein>
<dbReference type="PATRIC" id="fig|1262666.3.peg.2664"/>
<sequence length="153" mass="16051">MADSIRKQIIGAIAARVASITTAGGYETDIGGHVFLGYQQVFEGDQLPGCMILPQPETVASPGYGKSHQFMPVQIVAVSRIGAANPVDLAESMLADLIKAVAGGDRTLGGLARGLVYTQGGTDDHPEPTEQAVFVAAEFEITYQTTTGNPYSH</sequence>
<reference evidence="1 2" key="1">
    <citation type="journal article" date="2013" name="Genome Announc.">
        <title>Draft Genome Sequence for Desulfovibrio africanus Strain PCS.</title>
        <authorList>
            <person name="Brown S.D."/>
            <person name="Utturkar S.M."/>
            <person name="Arkin A.P."/>
            <person name="Deutschbauer A.M."/>
            <person name="Elias D.A."/>
            <person name="Hazen T.C."/>
            <person name="Chakraborty R."/>
        </authorList>
    </citation>
    <scope>NUCLEOTIDE SEQUENCE [LARGE SCALE GENOMIC DNA]</scope>
    <source>
        <strain evidence="1 2">PCS</strain>
    </source>
</reference>
<proteinExistence type="predicted"/>
<name>M5PQJ1_DESAF</name>
<gene>
    <name evidence="1" type="ORF">PCS_02624</name>
</gene>
<evidence type="ECO:0000313" key="2">
    <source>
        <dbReference type="Proteomes" id="UP000011922"/>
    </source>
</evidence>
<organism evidence="1 2">
    <name type="scientific">Desulfocurvibacter africanus PCS</name>
    <dbReference type="NCBI Taxonomy" id="1262666"/>
    <lineage>
        <taxon>Bacteria</taxon>
        <taxon>Pseudomonadati</taxon>
        <taxon>Thermodesulfobacteriota</taxon>
        <taxon>Desulfovibrionia</taxon>
        <taxon>Desulfovibrionales</taxon>
        <taxon>Desulfovibrionaceae</taxon>
        <taxon>Desulfocurvibacter</taxon>
    </lineage>
</organism>